<dbReference type="GO" id="GO:0044550">
    <property type="term" value="P:secondary metabolite biosynthetic process"/>
    <property type="evidence" value="ECO:0007669"/>
    <property type="project" value="TreeGrafter"/>
</dbReference>
<dbReference type="Gene3D" id="3.40.47.10">
    <property type="match status" value="2"/>
</dbReference>
<dbReference type="EMBL" id="CP157762">
    <property type="protein sequence ID" value="XBP96132.1"/>
    <property type="molecule type" value="Genomic_DNA"/>
</dbReference>
<proteinExistence type="predicted"/>
<dbReference type="RefSeq" id="WP_350937584.1">
    <property type="nucleotide sequence ID" value="NZ_CP157762.1"/>
</dbReference>
<accession>A0AAU7MF50</accession>
<gene>
    <name evidence="6" type="ORF">ABUL08_12300</name>
    <name evidence="5" type="ORF">VK199_12250</name>
</gene>
<reference evidence="5" key="1">
    <citation type="submission" date="2024-01" db="EMBL/GenBank/DDBJ databases">
        <title>The genome sequence of Micromonospora mangrovi CCTCC AA 2012012.</title>
        <authorList>
            <person name="Gao J."/>
        </authorList>
    </citation>
    <scope>NUCLEOTIDE SEQUENCE</scope>
    <source>
        <strain evidence="5">CCTCC AA 2012012</strain>
    </source>
</reference>
<dbReference type="Pfam" id="PF08541">
    <property type="entry name" value="ACP_syn_III_C"/>
    <property type="match status" value="1"/>
</dbReference>
<organism evidence="5">
    <name type="scientific">Micromonospora sp. CCTCC AA 2012012</name>
    <dbReference type="NCBI Taxonomy" id="3111921"/>
    <lineage>
        <taxon>Bacteria</taxon>
        <taxon>Bacillati</taxon>
        <taxon>Actinomycetota</taxon>
        <taxon>Actinomycetes</taxon>
        <taxon>Micromonosporales</taxon>
        <taxon>Micromonosporaceae</taxon>
        <taxon>Micromonospora</taxon>
    </lineage>
</organism>
<feature type="domain" description="Beta-ketoacyl-[acyl-carrier-protein] synthase III N-terminal" evidence="4">
    <location>
        <begin position="117"/>
        <end position="195"/>
    </location>
</feature>
<evidence type="ECO:0000259" key="3">
    <source>
        <dbReference type="Pfam" id="PF08541"/>
    </source>
</evidence>
<keyword evidence="2" id="KW-0012">Acyltransferase</keyword>
<feature type="domain" description="Beta-ketoacyl-[acyl-carrier-protein] synthase III C-terminal" evidence="3">
    <location>
        <begin position="251"/>
        <end position="323"/>
    </location>
</feature>
<dbReference type="AlphaFoldDB" id="A0AAU7MF50"/>
<dbReference type="GO" id="GO:0006633">
    <property type="term" value="P:fatty acid biosynthetic process"/>
    <property type="evidence" value="ECO:0007669"/>
    <property type="project" value="InterPro"/>
</dbReference>
<dbReference type="InterPro" id="IPR013747">
    <property type="entry name" value="ACP_syn_III_C"/>
</dbReference>
<dbReference type="PANTHER" id="PTHR34069">
    <property type="entry name" value="3-OXOACYL-[ACYL-CARRIER-PROTEIN] SYNTHASE 3"/>
    <property type="match status" value="1"/>
</dbReference>
<reference evidence="6" key="2">
    <citation type="submission" date="2024-06" db="EMBL/GenBank/DDBJ databases">
        <title>Micromonospora mangrovi CCTCC AA 2012012 genome sequences.</title>
        <authorList>
            <person name="Gao J."/>
        </authorList>
    </citation>
    <scope>NUCLEOTIDE SEQUENCE</scope>
    <source>
        <strain evidence="6">CCTCC AA 2012012</strain>
    </source>
</reference>
<evidence type="ECO:0000313" key="5">
    <source>
        <dbReference type="EMBL" id="XBP96132.1"/>
    </source>
</evidence>
<dbReference type="GO" id="GO:0004315">
    <property type="term" value="F:3-oxoacyl-[acyl-carrier-protein] synthase activity"/>
    <property type="evidence" value="ECO:0007669"/>
    <property type="project" value="InterPro"/>
</dbReference>
<evidence type="ECO:0000259" key="4">
    <source>
        <dbReference type="Pfam" id="PF08545"/>
    </source>
</evidence>
<evidence type="ECO:0000256" key="1">
    <source>
        <dbReference type="ARBA" id="ARBA00022679"/>
    </source>
</evidence>
<protein>
    <submittedName>
        <fullName evidence="5">3-oxoacyl-ACP synthase III family protein</fullName>
    </submittedName>
</protein>
<sequence>MAEPTVCVAGVGTALPGPPVDNATLAARLGLDARWIDTFIGTRTRHFAVDLPSGKQLATLADLAEEAAAEAMRRADVVAGEIDFVVLATASPDELMPATVNRVADLLGVDRVPTYQLQSGCAGAVQALDVGRMLLGGAEHRTGLVIGGDVCARHMRLDRDFHRAPSAELVNYVLFGDGAGAVVLSTDDRPGAPALRAVRHRVTGLRQAPGQVIRWFGEADRDTDVRGFEEDYKAIEERVPELAEQALWELLDATGWRPEELAYLLPPQLSGRMTRLIRQRMGVPDAEEVSCVEATGNNGNALPFLQLERLVERIAGGERAVAVCVEASKWIMGGFALEGR</sequence>
<evidence type="ECO:0000256" key="2">
    <source>
        <dbReference type="ARBA" id="ARBA00023315"/>
    </source>
</evidence>
<dbReference type="EMBL" id="CP159342">
    <property type="protein sequence ID" value="XCH76836.1"/>
    <property type="molecule type" value="Genomic_DNA"/>
</dbReference>
<name>A0AAU7MF50_9ACTN</name>
<dbReference type="SUPFAM" id="SSF53901">
    <property type="entry name" value="Thiolase-like"/>
    <property type="match status" value="2"/>
</dbReference>
<keyword evidence="1" id="KW-0808">Transferase</keyword>
<dbReference type="InterPro" id="IPR013751">
    <property type="entry name" value="ACP_syn_III_N"/>
</dbReference>
<dbReference type="Pfam" id="PF08545">
    <property type="entry name" value="ACP_syn_III"/>
    <property type="match status" value="1"/>
</dbReference>
<dbReference type="InterPro" id="IPR016039">
    <property type="entry name" value="Thiolase-like"/>
</dbReference>
<evidence type="ECO:0000313" key="6">
    <source>
        <dbReference type="EMBL" id="XCH76836.1"/>
    </source>
</evidence>
<dbReference type="PANTHER" id="PTHR34069:SF2">
    <property type="entry name" value="BETA-KETOACYL-[ACYL-CARRIER-PROTEIN] SYNTHASE III"/>
    <property type="match status" value="1"/>
</dbReference>